<keyword evidence="1" id="KW-0378">Hydrolase</keyword>
<dbReference type="SUPFAM" id="SSF56784">
    <property type="entry name" value="HAD-like"/>
    <property type="match status" value="1"/>
</dbReference>
<dbReference type="GO" id="GO:0005829">
    <property type="term" value="C:cytosol"/>
    <property type="evidence" value="ECO:0007669"/>
    <property type="project" value="TreeGrafter"/>
</dbReference>
<dbReference type="InterPro" id="IPR023214">
    <property type="entry name" value="HAD_sf"/>
</dbReference>
<dbReference type="SFLD" id="SFLDG01140">
    <property type="entry name" value="C2.B:_Phosphomannomutase_and_P"/>
    <property type="match status" value="1"/>
</dbReference>
<dbReference type="SFLD" id="SFLDG01144">
    <property type="entry name" value="C2.B.4:_PGP_Like"/>
    <property type="match status" value="1"/>
</dbReference>
<dbReference type="GO" id="GO:0016791">
    <property type="term" value="F:phosphatase activity"/>
    <property type="evidence" value="ECO:0007669"/>
    <property type="project" value="UniProtKB-ARBA"/>
</dbReference>
<accession>A0A015W6M7</accession>
<sequence>MKYKLLVLDLDGTLTNAKKEITPRNREALIRVQQQGVKLILASGRPTFGIVPLADELRMKEFGGFILSYNGGEIIDWSTGEIVYANVLPDEVIPRLYECATRNQLPILTYDRQYIITEYPDDVYVRKEAFLNKMQIYPSTDFLKDIRLPLPKCLIVGEPHRLIPIEAELSVELQGQLSVYRSEPFFLELVPQGIDKAQSLSVLLNKLNMNREEMVAVGDGYNDLSMIQFAGLGVAMGNAQEPVKKAADYITLSNEEDGVAAVVNKFFTKAPEKGETTV</sequence>
<dbReference type="RefSeq" id="WP_022347093.1">
    <property type="nucleotide sequence ID" value="NZ_JGCY01000219.1"/>
</dbReference>
<dbReference type="PANTHER" id="PTHR10000:SF8">
    <property type="entry name" value="HAD SUPERFAMILY HYDROLASE-LIKE, TYPE 3"/>
    <property type="match status" value="1"/>
</dbReference>
<dbReference type="InterPro" id="IPR006379">
    <property type="entry name" value="HAD-SF_hydro_IIB"/>
</dbReference>
<protein>
    <submittedName>
        <fullName evidence="1">Haloacid dehalogenase-like hydrolase</fullName>
    </submittedName>
</protein>
<evidence type="ECO:0000313" key="1">
    <source>
        <dbReference type="EMBL" id="EXY76125.1"/>
    </source>
</evidence>
<organism evidence="1 2">
    <name type="scientific">Bacteroides fragilis str. 3988T(B)14</name>
    <dbReference type="NCBI Taxonomy" id="1339315"/>
    <lineage>
        <taxon>Bacteria</taxon>
        <taxon>Pseudomonadati</taxon>
        <taxon>Bacteroidota</taxon>
        <taxon>Bacteroidia</taxon>
        <taxon>Bacteroidales</taxon>
        <taxon>Bacteroidaceae</taxon>
        <taxon>Bacteroides</taxon>
    </lineage>
</organism>
<dbReference type="SFLD" id="SFLDS00003">
    <property type="entry name" value="Haloacid_Dehalogenase"/>
    <property type="match status" value="1"/>
</dbReference>
<dbReference type="Proteomes" id="UP000020529">
    <property type="component" value="Unassembled WGS sequence"/>
</dbReference>
<dbReference type="NCBIfam" id="TIGR00099">
    <property type="entry name" value="Cof-subfamily"/>
    <property type="match status" value="1"/>
</dbReference>
<dbReference type="PRINTS" id="PR00119">
    <property type="entry name" value="CATATPASE"/>
</dbReference>
<dbReference type="NCBIfam" id="TIGR01484">
    <property type="entry name" value="HAD-SF-IIB"/>
    <property type="match status" value="1"/>
</dbReference>
<comment type="caution">
    <text evidence="1">The sequence shown here is derived from an EMBL/GenBank/DDBJ whole genome shotgun (WGS) entry which is preliminary data.</text>
</comment>
<dbReference type="CDD" id="cd07516">
    <property type="entry name" value="HAD_Pase"/>
    <property type="match status" value="1"/>
</dbReference>
<gene>
    <name evidence="1" type="ORF">M124_0116</name>
</gene>
<reference evidence="1 2" key="1">
    <citation type="submission" date="2014-02" db="EMBL/GenBank/DDBJ databases">
        <authorList>
            <person name="Sears C."/>
            <person name="Carroll K."/>
            <person name="Sack B.R."/>
            <person name="Qadri F."/>
            <person name="Myers L.L."/>
            <person name="Chung G.-T."/>
            <person name="Escheverria P."/>
            <person name="Fraser C.M."/>
            <person name="Sadzewicz L."/>
            <person name="Shefchek K.A."/>
            <person name="Tallon L."/>
            <person name="Das S.P."/>
            <person name="Daugherty S."/>
            <person name="Mongodin E.F."/>
        </authorList>
    </citation>
    <scope>NUCLEOTIDE SEQUENCE [LARGE SCALE GENOMIC DNA]</scope>
    <source>
        <strain evidence="2">3988T(B)14</strain>
    </source>
</reference>
<dbReference type="InterPro" id="IPR036412">
    <property type="entry name" value="HAD-like_sf"/>
</dbReference>
<dbReference type="AlphaFoldDB" id="A0A015W6M7"/>
<dbReference type="InterPro" id="IPR000150">
    <property type="entry name" value="Cof"/>
</dbReference>
<evidence type="ECO:0000313" key="2">
    <source>
        <dbReference type="Proteomes" id="UP000020529"/>
    </source>
</evidence>
<dbReference type="PROSITE" id="PS01229">
    <property type="entry name" value="COF_2"/>
    <property type="match status" value="1"/>
</dbReference>
<dbReference type="PANTHER" id="PTHR10000">
    <property type="entry name" value="PHOSPHOSERINE PHOSPHATASE"/>
    <property type="match status" value="1"/>
</dbReference>
<name>A0A015W6M7_BACFG</name>
<dbReference type="GO" id="GO:0000287">
    <property type="term" value="F:magnesium ion binding"/>
    <property type="evidence" value="ECO:0007669"/>
    <property type="project" value="TreeGrafter"/>
</dbReference>
<proteinExistence type="predicted"/>
<dbReference type="Gene3D" id="3.40.50.1000">
    <property type="entry name" value="HAD superfamily/HAD-like"/>
    <property type="match status" value="1"/>
</dbReference>
<dbReference type="Pfam" id="PF08282">
    <property type="entry name" value="Hydrolase_3"/>
    <property type="match status" value="1"/>
</dbReference>
<dbReference type="EMBL" id="JGCY01000219">
    <property type="protein sequence ID" value="EXY76125.1"/>
    <property type="molecule type" value="Genomic_DNA"/>
</dbReference>
<dbReference type="PATRIC" id="fig|1339315.3.peg.933"/>
<dbReference type="Gene3D" id="3.30.1240.10">
    <property type="match status" value="1"/>
</dbReference>